<sequence>MPAPELTGPVTGAPSRIDAVVFNVAVDALLSPDIVWAILPNILRAAPALFRPHQLSWRRFRAFRATPLARDTFYHIAAQDRDRQVFRAAPLAGTVDVFLDVHFP</sequence>
<accession>A0A150TMG7</accession>
<dbReference type="AlphaFoldDB" id="A0A150TMG7"/>
<dbReference type="Proteomes" id="UP000075502">
    <property type="component" value="Unassembled WGS sequence"/>
</dbReference>
<comment type="caution">
    <text evidence="1">The sequence shown here is derived from an EMBL/GenBank/DDBJ whole genome shotgun (WGS) entry which is preliminary data.</text>
</comment>
<dbReference type="EMBL" id="JEME01001867">
    <property type="protein sequence ID" value="KYG05903.1"/>
    <property type="molecule type" value="Genomic_DNA"/>
</dbReference>
<reference evidence="1 2" key="1">
    <citation type="submission" date="2014-02" db="EMBL/GenBank/DDBJ databases">
        <title>The small core and large imbalanced accessory genome model reveals a collaborative survival strategy of Sorangium cellulosum strains in nature.</title>
        <authorList>
            <person name="Han K."/>
            <person name="Peng R."/>
            <person name="Blom J."/>
            <person name="Li Y.-Z."/>
        </authorList>
    </citation>
    <scope>NUCLEOTIDE SEQUENCE [LARGE SCALE GENOMIC DNA]</scope>
    <source>
        <strain evidence="1 2">So0007-03</strain>
    </source>
</reference>
<protein>
    <submittedName>
        <fullName evidence="1">Uncharacterized protein</fullName>
    </submittedName>
</protein>
<evidence type="ECO:0000313" key="2">
    <source>
        <dbReference type="Proteomes" id="UP000075502"/>
    </source>
</evidence>
<gene>
    <name evidence="1" type="ORF">BE21_37895</name>
</gene>
<evidence type="ECO:0000313" key="1">
    <source>
        <dbReference type="EMBL" id="KYG05903.1"/>
    </source>
</evidence>
<proteinExistence type="predicted"/>
<name>A0A150TMG7_SORCE</name>
<organism evidence="1 2">
    <name type="scientific">Sorangium cellulosum</name>
    <name type="common">Polyangium cellulosum</name>
    <dbReference type="NCBI Taxonomy" id="56"/>
    <lineage>
        <taxon>Bacteria</taxon>
        <taxon>Pseudomonadati</taxon>
        <taxon>Myxococcota</taxon>
        <taxon>Polyangia</taxon>
        <taxon>Polyangiales</taxon>
        <taxon>Polyangiaceae</taxon>
        <taxon>Sorangium</taxon>
    </lineage>
</organism>